<name>A1YBR1_SORCE</name>
<feature type="domain" description="FAD-binding" evidence="1">
    <location>
        <begin position="4"/>
        <end position="338"/>
    </location>
</feature>
<dbReference type="EMBL" id="DQ897667">
    <property type="protein sequence ID" value="ABK32264.1"/>
    <property type="molecule type" value="Genomic_DNA"/>
</dbReference>
<dbReference type="InterPro" id="IPR002938">
    <property type="entry name" value="FAD-bd"/>
</dbReference>
<dbReference type="PANTHER" id="PTHR43422">
    <property type="entry name" value="THIAMINE THIAZOLE SYNTHASE"/>
    <property type="match status" value="1"/>
</dbReference>
<reference evidence="2" key="1">
    <citation type="journal article" date="2006" name="Chem. Biol.">
        <title>Analysis of the ambruticin and jerangolid gene clusters of Sorangium cellulosum reveals unusual mechanisms of polyketide biosynthesis.</title>
        <authorList>
            <person name="Julien B."/>
            <person name="Tian Z.Q."/>
            <person name="Reid R."/>
            <person name="Reeves C.D."/>
        </authorList>
    </citation>
    <scope>NUCLEOTIDE SEQUENCE</scope>
    <source>
        <strain evidence="2">So ce10</strain>
    </source>
</reference>
<gene>
    <name evidence="2" type="primary">ambJ</name>
</gene>
<evidence type="ECO:0000313" key="2">
    <source>
        <dbReference type="EMBL" id="ABK32264.1"/>
    </source>
</evidence>
<dbReference type="AlphaFoldDB" id="A1YBR1"/>
<dbReference type="SUPFAM" id="SSF51905">
    <property type="entry name" value="FAD/NAD(P)-binding domain"/>
    <property type="match status" value="1"/>
</dbReference>
<dbReference type="RefSeq" id="WP_433930461.1">
    <property type="nucleotide sequence ID" value="NZ_CP162580.1"/>
</dbReference>
<dbReference type="Pfam" id="PF01494">
    <property type="entry name" value="FAD_binding_3"/>
    <property type="match status" value="1"/>
</dbReference>
<dbReference type="PANTHER" id="PTHR43422:SF3">
    <property type="entry name" value="THIAMINE THIAZOLE SYNTHASE"/>
    <property type="match status" value="1"/>
</dbReference>
<evidence type="ECO:0000259" key="1">
    <source>
        <dbReference type="Pfam" id="PF01494"/>
    </source>
</evidence>
<organism evidence="2">
    <name type="scientific">Sorangium cellulosum</name>
    <name type="common">Polyangium cellulosum</name>
    <dbReference type="NCBI Taxonomy" id="56"/>
    <lineage>
        <taxon>Bacteria</taxon>
        <taxon>Pseudomonadati</taxon>
        <taxon>Myxococcota</taxon>
        <taxon>Polyangia</taxon>
        <taxon>Polyangiales</taxon>
        <taxon>Polyangiaceae</taxon>
        <taxon>Sorangium</taxon>
    </lineage>
</organism>
<accession>A1YBR1</accession>
<dbReference type="InterPro" id="IPR036188">
    <property type="entry name" value="FAD/NAD-bd_sf"/>
</dbReference>
<sequence>MSRAIVIGGSIAGMCSARVLCDFFDEVVILDRDQFPTEIAPRPGVPQSRHTHVLLPRGEQELEELFPGFSASMMAAGALKFDVGTGMAVRRVFGWQTVGPTGRELLWASRDLFEGTIRSLMRQQTKVRIREGSQVLALRSTAGERPRIRGVLLRDDAAEQELEADLVVDASGRHTRAEQWLTELGLPAPKTQCVDSRAGYASRFYKVPPPERRPSDWWWKGLWVEAEPDRPRGAVVFPIEGDRWLVTASGFSGSYPPTDEQGFLEHLASLSSPIVARAVALAEPISPIYGNRSMANVSRAYDRWEIQLPGFVAVGDAACAFNPVYGQGMSTSTVSAVILRDVLRRRGPGAGFEPGFFQQQAKFLRSVWDFATRSDFRWPGTVGERPHTPAIIGAYAKLAIESAHHDSAIRRHLFPAFDLTGSATLLFEPLFVGKVLLSAGQRRLRQRLLGTPPIPESPPVPAGVPRWAAGAAM</sequence>
<dbReference type="GO" id="GO:0071949">
    <property type="term" value="F:FAD binding"/>
    <property type="evidence" value="ECO:0007669"/>
    <property type="project" value="InterPro"/>
</dbReference>
<proteinExistence type="predicted"/>
<dbReference type="Gene3D" id="3.50.50.60">
    <property type="entry name" value="FAD/NAD(P)-binding domain"/>
    <property type="match status" value="1"/>
</dbReference>
<protein>
    <submittedName>
        <fullName evidence="2">AmbJ</fullName>
    </submittedName>
</protein>